<protein>
    <submittedName>
        <fullName evidence="3">HTH transcriptional regulator</fullName>
    </submittedName>
</protein>
<feature type="domain" description="Schlafen AlbA-2" evidence="2">
    <location>
        <begin position="31"/>
        <end position="155"/>
    </location>
</feature>
<reference evidence="3 4" key="1">
    <citation type="submission" date="2023-07" db="EMBL/GenBank/DDBJ databases">
        <title>Sequencing the genomes of 1000 actinobacteria strains.</title>
        <authorList>
            <person name="Klenk H.-P."/>
        </authorList>
    </citation>
    <scope>NUCLEOTIDE SEQUENCE [LARGE SCALE GENOMIC DNA]</scope>
    <source>
        <strain evidence="3 4">DSM 44508</strain>
    </source>
</reference>
<evidence type="ECO:0000256" key="1">
    <source>
        <dbReference type="SAM" id="MobiDB-lite"/>
    </source>
</evidence>
<dbReference type="Pfam" id="PF04326">
    <property type="entry name" value="SLFN_AlbA_2"/>
    <property type="match status" value="1"/>
</dbReference>
<dbReference type="RefSeq" id="WP_277105167.1">
    <property type="nucleotide sequence ID" value="NZ_BAAAJS010000017.1"/>
</dbReference>
<dbReference type="PANTHER" id="PTHR30595">
    <property type="entry name" value="GLPR-RELATED TRANSCRIPTIONAL REPRESSOR"/>
    <property type="match status" value="1"/>
</dbReference>
<feature type="region of interest" description="Disordered" evidence="1">
    <location>
        <begin position="25"/>
        <end position="49"/>
    </location>
</feature>
<name>A0ABU2B5Y2_9CORY</name>
<dbReference type="PANTHER" id="PTHR30595:SF6">
    <property type="entry name" value="SCHLAFEN ALBA-2 DOMAIN-CONTAINING PROTEIN"/>
    <property type="match status" value="1"/>
</dbReference>
<sequence>MSAASRKHTCPKPVWAALEAIRRGETADATESETLEFKEDPTFNPRSTNPQQAVIDKIIEAAVCLANGTHAPTYIVVGVADKIPGVTAIKGTDINPTQLHHTIANKTQPPLTVHIQPLNYCDRRLLIIEIPATTSCHSTTEGKILRREGKQCIRLNNNEDKQ</sequence>
<dbReference type="InterPro" id="IPR007421">
    <property type="entry name" value="Schlafen_AlbA_2_dom"/>
</dbReference>
<organism evidence="3 4">
    <name type="scientific">Corynebacterium felinum</name>
    <dbReference type="NCBI Taxonomy" id="131318"/>
    <lineage>
        <taxon>Bacteria</taxon>
        <taxon>Bacillati</taxon>
        <taxon>Actinomycetota</taxon>
        <taxon>Actinomycetes</taxon>
        <taxon>Mycobacteriales</taxon>
        <taxon>Corynebacteriaceae</taxon>
        <taxon>Corynebacterium</taxon>
    </lineage>
</organism>
<evidence type="ECO:0000259" key="2">
    <source>
        <dbReference type="Pfam" id="PF04326"/>
    </source>
</evidence>
<accession>A0ABU2B5Y2</accession>
<proteinExistence type="predicted"/>
<keyword evidence="4" id="KW-1185">Reference proteome</keyword>
<dbReference type="Gene3D" id="3.30.950.30">
    <property type="entry name" value="Schlafen, AAA domain"/>
    <property type="match status" value="1"/>
</dbReference>
<gene>
    <name evidence="3" type="ORF">J2S37_000561</name>
</gene>
<dbReference type="EMBL" id="JAVDYF010000001">
    <property type="protein sequence ID" value="MDR7354023.1"/>
    <property type="molecule type" value="Genomic_DNA"/>
</dbReference>
<dbReference type="Proteomes" id="UP001183619">
    <property type="component" value="Unassembled WGS sequence"/>
</dbReference>
<dbReference type="InterPro" id="IPR038461">
    <property type="entry name" value="Schlafen_AlbA_2_dom_sf"/>
</dbReference>
<evidence type="ECO:0000313" key="3">
    <source>
        <dbReference type="EMBL" id="MDR7354023.1"/>
    </source>
</evidence>
<evidence type="ECO:0000313" key="4">
    <source>
        <dbReference type="Proteomes" id="UP001183619"/>
    </source>
</evidence>
<comment type="caution">
    <text evidence="3">The sequence shown here is derived from an EMBL/GenBank/DDBJ whole genome shotgun (WGS) entry which is preliminary data.</text>
</comment>